<organism evidence="2 3">
    <name type="scientific">Durusdinium trenchii</name>
    <dbReference type="NCBI Taxonomy" id="1381693"/>
    <lineage>
        <taxon>Eukaryota</taxon>
        <taxon>Sar</taxon>
        <taxon>Alveolata</taxon>
        <taxon>Dinophyceae</taxon>
        <taxon>Suessiales</taxon>
        <taxon>Symbiodiniaceae</taxon>
        <taxon>Durusdinium</taxon>
    </lineage>
</organism>
<keyword evidence="3" id="KW-1185">Reference proteome</keyword>
<evidence type="ECO:0000313" key="3">
    <source>
        <dbReference type="Proteomes" id="UP001642484"/>
    </source>
</evidence>
<accession>A0ABP0PIN3</accession>
<proteinExistence type="predicted"/>
<gene>
    <name evidence="1" type="ORF">CCMP2556_LOCUS36835</name>
    <name evidence="2" type="ORF">CCMP2556_LOCUS36913</name>
</gene>
<dbReference type="Proteomes" id="UP001642484">
    <property type="component" value="Unassembled WGS sequence"/>
</dbReference>
<dbReference type="EMBL" id="CAXAMN010023040">
    <property type="protein sequence ID" value="CAK9074799.1"/>
    <property type="molecule type" value="Genomic_DNA"/>
</dbReference>
<dbReference type="EMBL" id="CAXAMN010023062">
    <property type="protein sequence ID" value="CAK9074972.1"/>
    <property type="molecule type" value="Genomic_DNA"/>
</dbReference>
<evidence type="ECO:0000313" key="2">
    <source>
        <dbReference type="EMBL" id="CAK9074972.1"/>
    </source>
</evidence>
<evidence type="ECO:0000313" key="1">
    <source>
        <dbReference type="EMBL" id="CAK9074799.1"/>
    </source>
</evidence>
<reference evidence="2 3" key="1">
    <citation type="submission" date="2024-02" db="EMBL/GenBank/DDBJ databases">
        <authorList>
            <person name="Chen Y."/>
            <person name="Shah S."/>
            <person name="Dougan E. K."/>
            <person name="Thang M."/>
            <person name="Chan C."/>
        </authorList>
    </citation>
    <scope>NUCLEOTIDE SEQUENCE [LARGE SCALE GENOMIC DNA]</scope>
</reference>
<name>A0ABP0PIN3_9DINO</name>
<protein>
    <submittedName>
        <fullName evidence="2">Uncharacterized protein</fullName>
    </submittedName>
</protein>
<comment type="caution">
    <text evidence="2">The sequence shown here is derived from an EMBL/GenBank/DDBJ whole genome shotgun (WGS) entry which is preliminary data.</text>
</comment>
<sequence length="130" mass="14858">MISRVSSFGRYLLVPLLRRELGDCHFPSSPLLGILVDGSKTLHAAGVFKPEVKTPFLDKDRGNALFYVGAERAQELQRFRAADDLRLQDRGNRGDKGDRSGVRAHRRQEQFAASFHYRVKPCRRCRRLGF</sequence>